<feature type="compositionally biased region" description="Basic and acidic residues" evidence="1">
    <location>
        <begin position="313"/>
        <end position="326"/>
    </location>
</feature>
<protein>
    <submittedName>
        <fullName evidence="3">Uncharacterized protein</fullName>
    </submittedName>
</protein>
<gene>
    <name evidence="3" type="ORF">LTR24_010590</name>
</gene>
<feature type="region of interest" description="Disordered" evidence="1">
    <location>
        <begin position="243"/>
        <end position="331"/>
    </location>
</feature>
<keyword evidence="4" id="KW-1185">Reference proteome</keyword>
<dbReference type="EMBL" id="JAVRRG010000369">
    <property type="protein sequence ID" value="KAK5071357.1"/>
    <property type="molecule type" value="Genomic_DNA"/>
</dbReference>
<feature type="region of interest" description="Disordered" evidence="1">
    <location>
        <begin position="698"/>
        <end position="738"/>
    </location>
</feature>
<organism evidence="3 4">
    <name type="scientific">Lithohypha guttulata</name>
    <dbReference type="NCBI Taxonomy" id="1690604"/>
    <lineage>
        <taxon>Eukaryota</taxon>
        <taxon>Fungi</taxon>
        <taxon>Dikarya</taxon>
        <taxon>Ascomycota</taxon>
        <taxon>Pezizomycotina</taxon>
        <taxon>Eurotiomycetes</taxon>
        <taxon>Chaetothyriomycetidae</taxon>
        <taxon>Chaetothyriales</taxon>
        <taxon>Trichomeriaceae</taxon>
        <taxon>Lithohypha</taxon>
    </lineage>
</organism>
<feature type="chain" id="PRO_5046419576" evidence="2">
    <location>
        <begin position="17"/>
        <end position="738"/>
    </location>
</feature>
<feature type="compositionally biased region" description="Low complexity" evidence="1">
    <location>
        <begin position="119"/>
        <end position="202"/>
    </location>
</feature>
<accession>A0ABR0JUZ9</accession>
<reference evidence="3 4" key="1">
    <citation type="submission" date="2023-08" db="EMBL/GenBank/DDBJ databases">
        <title>Black Yeasts Isolated from many extreme environments.</title>
        <authorList>
            <person name="Coleine C."/>
            <person name="Stajich J.E."/>
            <person name="Selbmann L."/>
        </authorList>
    </citation>
    <scope>NUCLEOTIDE SEQUENCE [LARGE SCALE GENOMIC DNA]</scope>
    <source>
        <strain evidence="3 4">CCFEE 5885</strain>
    </source>
</reference>
<feature type="region of interest" description="Disordered" evidence="1">
    <location>
        <begin position="119"/>
        <end position="209"/>
    </location>
</feature>
<evidence type="ECO:0000313" key="3">
    <source>
        <dbReference type="EMBL" id="KAK5071357.1"/>
    </source>
</evidence>
<proteinExistence type="predicted"/>
<evidence type="ECO:0000313" key="4">
    <source>
        <dbReference type="Proteomes" id="UP001345013"/>
    </source>
</evidence>
<feature type="region of interest" description="Disordered" evidence="1">
    <location>
        <begin position="645"/>
        <end position="668"/>
    </location>
</feature>
<feature type="signal peptide" evidence="2">
    <location>
        <begin position="1"/>
        <end position="16"/>
    </location>
</feature>
<evidence type="ECO:0000256" key="2">
    <source>
        <dbReference type="SAM" id="SignalP"/>
    </source>
</evidence>
<sequence>MQSLLLLAGYIALVTASEITLSDFQPIALFSDSCTEAYSTPITNCDDVKFAPFDGYSTCTRDCWSELNSLVTTIQVGCQKDGVKPDTVIAHAFQGDLANWMCARGTYVTASATVASGTATNAKAPSTSASATASASSTSSSESSTTETSSTEIQSSSTVSTSLSSPSSSSAPLPTSTTSTTAASTQSTSTTPSSTIKQSQPTKVFDSTPFDQTVSQNAAADSKKKQLELLVIKVVVPIAYQKEKRRSQNTPQDPENGPNSIEMTRGQGNKSNPSEYGNSLVKGPRAERKSASNTQGTPILTLNRGTSYGSCDDNTRDVSAKQQDGRHHPRRHQIGSDVLDFGESALMWLGSLCQRLLKKRANRTPSWLDFHELTTGPEVALKCEDNISPLETANRRCPNVLSIARHTVDGTRTTPLSDDETEPINKRRTIFSLFDLNVSQAVGQDTEMDHLTNNSATPRANTVSIPNAKKSLLKQATVDEAYDKPRCLSVSRYLEEISKIGANGASQSTELPEPSQTMTGFFGVRSERLEDARASTSQQLDGTAFHEVSTATSSTNDNAAVTSQAEAYVTSRQMVEEPSNAETMATVAPGSTLCRYNINDEAESNDSAFIHQESLSRAKRATIVTEKQSITAKPVNIKAVGAKAVGANSKPKSLEKPQGNTPAPKPKKIKAIVPTSPAKGKAQSTATSPGFAGILQAAEKGVGRRVDPTLKKKREDVEGGKRPDVAIAMELERQKRKV</sequence>
<name>A0ABR0JUZ9_9EURO</name>
<dbReference type="Proteomes" id="UP001345013">
    <property type="component" value="Unassembled WGS sequence"/>
</dbReference>
<comment type="caution">
    <text evidence="3">The sequence shown here is derived from an EMBL/GenBank/DDBJ whole genome shotgun (WGS) entry which is preliminary data.</text>
</comment>
<keyword evidence="2" id="KW-0732">Signal</keyword>
<feature type="compositionally biased region" description="Polar residues" evidence="1">
    <location>
        <begin position="248"/>
        <end position="277"/>
    </location>
</feature>
<feature type="compositionally biased region" description="Basic and acidic residues" evidence="1">
    <location>
        <begin position="701"/>
        <end position="724"/>
    </location>
</feature>
<evidence type="ECO:0000256" key="1">
    <source>
        <dbReference type="SAM" id="MobiDB-lite"/>
    </source>
</evidence>
<feature type="compositionally biased region" description="Polar residues" evidence="1">
    <location>
        <begin position="291"/>
        <end position="309"/>
    </location>
</feature>